<dbReference type="Gene3D" id="3.40.50.12580">
    <property type="match status" value="1"/>
</dbReference>
<gene>
    <name evidence="1" type="ORF">DFR64_2339</name>
</gene>
<dbReference type="SUPFAM" id="SSF53756">
    <property type="entry name" value="UDP-Glycosyltransferase/glycogen phosphorylase"/>
    <property type="match status" value="1"/>
</dbReference>
<dbReference type="Proteomes" id="UP000256388">
    <property type="component" value="Unassembled WGS sequence"/>
</dbReference>
<keyword evidence="2" id="KW-1185">Reference proteome</keyword>
<dbReference type="OrthoDB" id="139281at2"/>
<proteinExistence type="predicted"/>
<evidence type="ECO:0000313" key="1">
    <source>
        <dbReference type="EMBL" id="REG07135.1"/>
    </source>
</evidence>
<dbReference type="RefSeq" id="WP_158675124.1">
    <property type="nucleotide sequence ID" value="NZ_AP018437.1"/>
</dbReference>
<organism evidence="1 2">
    <name type="scientific">Pelolinea submarina</name>
    <dbReference type="NCBI Taxonomy" id="913107"/>
    <lineage>
        <taxon>Bacteria</taxon>
        <taxon>Bacillati</taxon>
        <taxon>Chloroflexota</taxon>
        <taxon>Anaerolineae</taxon>
        <taxon>Anaerolineales</taxon>
        <taxon>Anaerolineaceae</taxon>
        <taxon>Pelolinea</taxon>
    </lineage>
</organism>
<evidence type="ECO:0000313" key="2">
    <source>
        <dbReference type="Proteomes" id="UP000256388"/>
    </source>
</evidence>
<dbReference type="GO" id="GO:0015774">
    <property type="term" value="P:polysaccharide transport"/>
    <property type="evidence" value="ECO:0007669"/>
    <property type="project" value="InterPro"/>
</dbReference>
<dbReference type="InterPro" id="IPR007833">
    <property type="entry name" value="Capsule_polysaccharide_synth"/>
</dbReference>
<accession>A0A347ZVV8</accession>
<dbReference type="AlphaFoldDB" id="A0A347ZVV8"/>
<protein>
    <submittedName>
        <fullName evidence="1">Capsular polysaccharide biosynthesis protein</fullName>
    </submittedName>
</protein>
<dbReference type="GO" id="GO:0000271">
    <property type="term" value="P:polysaccharide biosynthetic process"/>
    <property type="evidence" value="ECO:0007669"/>
    <property type="project" value="InterPro"/>
</dbReference>
<comment type="caution">
    <text evidence="1">The sequence shown here is derived from an EMBL/GenBank/DDBJ whole genome shotgun (WGS) entry which is preliminary data.</text>
</comment>
<reference evidence="1 2" key="1">
    <citation type="submission" date="2018-08" db="EMBL/GenBank/DDBJ databases">
        <title>Genomic Encyclopedia of Type Strains, Phase IV (KMG-IV): sequencing the most valuable type-strain genomes for metagenomic binning, comparative biology and taxonomic classification.</title>
        <authorList>
            <person name="Goeker M."/>
        </authorList>
    </citation>
    <scope>NUCLEOTIDE SEQUENCE [LARGE SCALE GENOMIC DNA]</scope>
    <source>
        <strain evidence="1 2">DSM 23923</strain>
    </source>
</reference>
<dbReference type="InterPro" id="IPR043148">
    <property type="entry name" value="TagF_C"/>
</dbReference>
<name>A0A347ZVV8_9CHLR</name>
<sequence>MADKKSSAKTVIKSVLGQVPLTAELYWMMRHNDKNINSRFSLKNLDQHLPQLVADAEALRKKTGSEGKKIFVFATLHYWIEHAAVMGITLAGLGHKVTLGYLPFHDWQNPINKFDLRRQNLYAEEILSKAKPVMDVISFLSLHTGYKVVPEDLRERIEQISRYDSMYTLQVEDVDTSSEIYKLRLKRNMSTARDAYEYLKVNKPDVVIVPNGTIQEFGVVYEVARYLDIPAVTYEFGEQRERIWLAQNDKVMRQETCDMWEAFRDKELTEPEKAKITEQFEARRNASVWKNFARLWQAVPAKGVEAARQELGLDERPMVLLATNVLGDSLTLGREVFSQSMEDWLEKTLQYFAGRNDAQLVIRVHPGEVLIHGQSMMDVIKRVLPTLPEYIRVIAPTEKVNTYDLIAAADVGLVYTTTVGLEMAMSGIPVIVVGDTHYRGRGFTQDPQSWVQYHKTLKAVLENPQDFRLSEEQINLAWAYAYRFFYEYPRPYPWHLVYLWEDYGKHPLGEVVKSKEWPQYKQVFDYLAGEPLDWNAIRAQSD</sequence>
<dbReference type="Pfam" id="PF05159">
    <property type="entry name" value="Capsule_synth"/>
    <property type="match status" value="1"/>
</dbReference>
<dbReference type="EMBL" id="QUMS01000003">
    <property type="protein sequence ID" value="REG07135.1"/>
    <property type="molecule type" value="Genomic_DNA"/>
</dbReference>